<evidence type="ECO:0000313" key="2">
    <source>
        <dbReference type="WBParaSite" id="PS1159_v2.g22861.t1"/>
    </source>
</evidence>
<proteinExistence type="predicted"/>
<accession>A0AC35G0S2</accession>
<evidence type="ECO:0000313" key="1">
    <source>
        <dbReference type="Proteomes" id="UP000887580"/>
    </source>
</evidence>
<protein>
    <submittedName>
        <fullName evidence="2">Major facilitator superfamily (MFS) profile domain-containing protein</fullName>
    </submittedName>
</protein>
<name>A0AC35G0S2_9BILA</name>
<reference evidence="2" key="1">
    <citation type="submission" date="2022-11" db="UniProtKB">
        <authorList>
            <consortium name="WormBaseParasite"/>
        </authorList>
    </citation>
    <scope>IDENTIFICATION</scope>
</reference>
<sequence length="565" mass="62634">MNSRNSIVTTSSDEFYETSSKKKWYCLTTKRRWILAAILMLGNYCTISMRTHIGVAMVCMVNATAVYQNANPETPILPELTSAAQDIIKTPFERKCKKIELNELKSNDSGYHGTFVWSNEQQSLLFSAGFYGNLFTMFVSGLLISRFGPKMIGIIAMTGMSITMALSPISAYMNFYYFFIIRFLYGILENPMYPALSAILSQWFPATEKSTAAAIFTSGSQISASFGVLISTTLCSLEFMNGWPLIFYTIAGTGFVWVLIWIFFATNNPRNCKFLSAAEKEYLETKNGAHLPTHGKTKKNTLSAIPYRKMIFSKATIAVVMASFAHKLTQTFMQIFLPSYARDVLVLDLNSNGIFTAVPFLCNLVSKYFLSICVDILKKKKIVSPTGSCIFFQCFASFGAAIVLGIMAFYIDCTKEFEAIILLALYGIFVGSAIPGFTTSQLSIAPMYAGMISSFAMVSGTLGNLLAPGIVGFFVDKGSQSEWGMVFGCIAFANVIGGTVFFFFGSAETQSWAQPKTPPSSDASLHKTYLKYCNEKIDDNNIHNIKDNNNDICKNNNVNNKLEKY</sequence>
<dbReference type="WBParaSite" id="PS1159_v2.g22861.t1">
    <property type="protein sequence ID" value="PS1159_v2.g22861.t1"/>
    <property type="gene ID" value="PS1159_v2.g22861"/>
</dbReference>
<dbReference type="Proteomes" id="UP000887580">
    <property type="component" value="Unplaced"/>
</dbReference>
<organism evidence="1 2">
    <name type="scientific">Panagrolaimus sp. PS1159</name>
    <dbReference type="NCBI Taxonomy" id="55785"/>
    <lineage>
        <taxon>Eukaryota</taxon>
        <taxon>Metazoa</taxon>
        <taxon>Ecdysozoa</taxon>
        <taxon>Nematoda</taxon>
        <taxon>Chromadorea</taxon>
        <taxon>Rhabditida</taxon>
        <taxon>Tylenchina</taxon>
        <taxon>Panagrolaimomorpha</taxon>
        <taxon>Panagrolaimoidea</taxon>
        <taxon>Panagrolaimidae</taxon>
        <taxon>Panagrolaimus</taxon>
    </lineage>
</organism>